<dbReference type="OrthoDB" id="9985360at2759"/>
<dbReference type="WBParaSite" id="SBAD_0000919301-mRNA-1">
    <property type="protein sequence ID" value="SBAD_0000919301-mRNA-1"/>
    <property type="gene ID" value="SBAD_0000919301"/>
</dbReference>
<protein>
    <submittedName>
        <fullName evidence="3">Secreted protein</fullName>
    </submittedName>
</protein>
<gene>
    <name evidence="1" type="ORF">SBAD_LOCUS8873</name>
</gene>
<evidence type="ECO:0000313" key="1">
    <source>
        <dbReference type="EMBL" id="VDP19831.1"/>
    </source>
</evidence>
<organism evidence="3">
    <name type="scientific">Soboliphyme baturini</name>
    <dbReference type="NCBI Taxonomy" id="241478"/>
    <lineage>
        <taxon>Eukaryota</taxon>
        <taxon>Metazoa</taxon>
        <taxon>Ecdysozoa</taxon>
        <taxon>Nematoda</taxon>
        <taxon>Enoplea</taxon>
        <taxon>Dorylaimia</taxon>
        <taxon>Dioctophymatida</taxon>
        <taxon>Dioctophymatoidea</taxon>
        <taxon>Soboliphymatidae</taxon>
        <taxon>Soboliphyme</taxon>
    </lineage>
</organism>
<reference evidence="1 2" key="2">
    <citation type="submission" date="2018-11" db="EMBL/GenBank/DDBJ databases">
        <authorList>
            <consortium name="Pathogen Informatics"/>
        </authorList>
    </citation>
    <scope>NUCLEOTIDE SEQUENCE [LARGE SCALE GENOMIC DNA]</scope>
</reference>
<keyword evidence="2" id="KW-1185">Reference proteome</keyword>
<reference evidence="3" key="1">
    <citation type="submission" date="2016-06" db="UniProtKB">
        <authorList>
            <consortium name="WormBaseParasite"/>
        </authorList>
    </citation>
    <scope>IDENTIFICATION</scope>
</reference>
<sequence>MYSPCCPLLRTCIILKKNLNFRKTIMRGLLLWVTMLVVTFSTANQYRLDDASLKWMAPQNDQSAFPYKRIDPSNYNVGFGKRFDSSNFHIGFGRRFDPANFHLGFGKRFDPINYHMGFGKRSLSEDKQNDDFAKTAH</sequence>
<evidence type="ECO:0000313" key="2">
    <source>
        <dbReference type="Proteomes" id="UP000270296"/>
    </source>
</evidence>
<accession>A0A183IZ25</accession>
<evidence type="ECO:0000313" key="3">
    <source>
        <dbReference type="WBParaSite" id="SBAD_0000919301-mRNA-1"/>
    </source>
</evidence>
<dbReference type="EMBL" id="UZAM01012060">
    <property type="protein sequence ID" value="VDP19831.1"/>
    <property type="molecule type" value="Genomic_DNA"/>
</dbReference>
<dbReference type="Proteomes" id="UP000270296">
    <property type="component" value="Unassembled WGS sequence"/>
</dbReference>
<proteinExistence type="predicted"/>
<name>A0A183IZ25_9BILA</name>
<dbReference type="AlphaFoldDB" id="A0A183IZ25"/>